<organism evidence="1">
    <name type="scientific">hydrothermal vent metagenome</name>
    <dbReference type="NCBI Taxonomy" id="652676"/>
    <lineage>
        <taxon>unclassified sequences</taxon>
        <taxon>metagenomes</taxon>
        <taxon>ecological metagenomes</taxon>
    </lineage>
</organism>
<protein>
    <recommendedName>
        <fullName evidence="2">DUF1579 domain-containing protein</fullName>
    </recommendedName>
</protein>
<proteinExistence type="predicted"/>
<evidence type="ECO:0008006" key="2">
    <source>
        <dbReference type="Google" id="ProtNLM"/>
    </source>
</evidence>
<sequence>MSDATEMNPDACAAMGATTEAHKLFTPFVGTFKAEVTMWMGPGDPMVSTGVMTNTLELGGRFLHQVYQGDATDGPFPNFQGRGYWGYNTTDHRYEGLWIDTVCTHFGLEYGQVDETGKVWTMLGSSTNPETGEAMRKKSIITLHDDNTHEMDMFTEASPEGEWHKCMHIAYTRV</sequence>
<gene>
    <name evidence="1" type="ORF">MNBD_PLANCTO03-883</name>
</gene>
<dbReference type="Pfam" id="PF07617">
    <property type="entry name" value="DUF1579"/>
    <property type="match status" value="1"/>
</dbReference>
<dbReference type="AlphaFoldDB" id="A0A3B1DTW3"/>
<dbReference type="EMBL" id="UOGK01000366">
    <property type="protein sequence ID" value="VAX40283.1"/>
    <property type="molecule type" value="Genomic_DNA"/>
</dbReference>
<name>A0A3B1DTW3_9ZZZZ</name>
<dbReference type="InterPro" id="IPR011473">
    <property type="entry name" value="DUF1579"/>
</dbReference>
<evidence type="ECO:0000313" key="1">
    <source>
        <dbReference type="EMBL" id="VAX40283.1"/>
    </source>
</evidence>
<accession>A0A3B1DTW3</accession>
<reference evidence="1" key="1">
    <citation type="submission" date="2018-06" db="EMBL/GenBank/DDBJ databases">
        <authorList>
            <person name="Zhirakovskaya E."/>
        </authorList>
    </citation>
    <scope>NUCLEOTIDE SEQUENCE</scope>
</reference>